<accession>A0A6J6Z8C9</accession>
<proteinExistence type="predicted"/>
<reference evidence="2" key="1">
    <citation type="submission" date="2020-05" db="EMBL/GenBank/DDBJ databases">
        <authorList>
            <person name="Chiriac C."/>
            <person name="Salcher M."/>
            <person name="Ghai R."/>
            <person name="Kavagutti S V."/>
        </authorList>
    </citation>
    <scope>NUCLEOTIDE SEQUENCE</scope>
</reference>
<evidence type="ECO:0000313" key="2">
    <source>
        <dbReference type="EMBL" id="CAB4818060.1"/>
    </source>
</evidence>
<feature type="region of interest" description="Disordered" evidence="1">
    <location>
        <begin position="1"/>
        <end position="29"/>
    </location>
</feature>
<dbReference type="EMBL" id="CAFABD010000016">
    <property type="protein sequence ID" value="CAB4818060.1"/>
    <property type="molecule type" value="Genomic_DNA"/>
</dbReference>
<evidence type="ECO:0000256" key="1">
    <source>
        <dbReference type="SAM" id="MobiDB-lite"/>
    </source>
</evidence>
<name>A0A6J6Z8C9_9ZZZZ</name>
<sequence length="63" mass="6642">MSAAIPANPSVVTSVKRRIGTPDTHKSPAKINAKTETVPKSLPIYIRDIASAKPGAINIKTFA</sequence>
<gene>
    <name evidence="2" type="ORF">UFOPK3166_00192</name>
</gene>
<organism evidence="2">
    <name type="scientific">freshwater metagenome</name>
    <dbReference type="NCBI Taxonomy" id="449393"/>
    <lineage>
        <taxon>unclassified sequences</taxon>
        <taxon>metagenomes</taxon>
        <taxon>ecological metagenomes</taxon>
    </lineage>
</organism>
<protein>
    <submittedName>
        <fullName evidence="2">Unannotated protein</fullName>
    </submittedName>
</protein>
<dbReference type="AlphaFoldDB" id="A0A6J6Z8C9"/>